<dbReference type="EMBL" id="JAKROA010000011">
    <property type="protein sequence ID" value="KAL5104740.1"/>
    <property type="molecule type" value="Genomic_DNA"/>
</dbReference>
<keyword evidence="2" id="KW-1185">Reference proteome</keyword>
<dbReference type="Proteomes" id="UP001651158">
    <property type="component" value="Unassembled WGS sequence"/>
</dbReference>
<protein>
    <submittedName>
        <fullName evidence="1">Uncharacterized protein</fullName>
    </submittedName>
</protein>
<sequence length="162" mass="18236">MASRLEENGKRMKRETIVTVRWAKLRRRPTPLDTAIPRNTKEALPCYSLSHICVPVLSAQSFCVPEHILVTPTPPCAGKSADVSAATGGERAPLQKCVSCPTLIFTKWQRSKLCELCMAKMKFRVNTGTGNRIYPKLPIIRIPRVELDRRFQPSCLQVLLYA</sequence>
<accession>A0ABR4Q5S4</accession>
<name>A0ABR4Q5S4_9CEST</name>
<evidence type="ECO:0000313" key="2">
    <source>
        <dbReference type="Proteomes" id="UP001651158"/>
    </source>
</evidence>
<organism evidence="1 2">
    <name type="scientific">Taenia crassiceps</name>
    <dbReference type="NCBI Taxonomy" id="6207"/>
    <lineage>
        <taxon>Eukaryota</taxon>
        <taxon>Metazoa</taxon>
        <taxon>Spiralia</taxon>
        <taxon>Lophotrochozoa</taxon>
        <taxon>Platyhelminthes</taxon>
        <taxon>Cestoda</taxon>
        <taxon>Eucestoda</taxon>
        <taxon>Cyclophyllidea</taxon>
        <taxon>Taeniidae</taxon>
        <taxon>Taenia</taxon>
    </lineage>
</organism>
<proteinExistence type="predicted"/>
<gene>
    <name evidence="1" type="ORF">TcWFU_007992</name>
</gene>
<evidence type="ECO:0000313" key="1">
    <source>
        <dbReference type="EMBL" id="KAL5104740.1"/>
    </source>
</evidence>
<reference evidence="1 2" key="1">
    <citation type="journal article" date="2022" name="Front. Cell. Infect. Microbiol.">
        <title>The Genomes of Two Strains of Taenia crassiceps the Animal Model for the Study of Human Cysticercosis.</title>
        <authorList>
            <person name="Bobes R.J."/>
            <person name="Estrada K."/>
            <person name="Rios-Valencia D.G."/>
            <person name="Calderon-Gallegos A."/>
            <person name="de la Torre P."/>
            <person name="Carrero J.C."/>
            <person name="Sanchez-Flores A."/>
            <person name="Laclette J.P."/>
        </authorList>
    </citation>
    <scope>NUCLEOTIDE SEQUENCE [LARGE SCALE GENOMIC DNA]</scope>
    <source>
        <strain evidence="1">WFUcys</strain>
    </source>
</reference>
<comment type="caution">
    <text evidence="1">The sequence shown here is derived from an EMBL/GenBank/DDBJ whole genome shotgun (WGS) entry which is preliminary data.</text>
</comment>